<feature type="region of interest" description="Disordered" evidence="1">
    <location>
        <begin position="66"/>
        <end position="89"/>
    </location>
</feature>
<dbReference type="Proteomes" id="UP000192739">
    <property type="component" value="Unassembled WGS sequence"/>
</dbReference>
<comment type="caution">
    <text evidence="2">The sequence shown here is derived from an EMBL/GenBank/DDBJ whole genome shotgun (WGS) entry which is preliminary data.</text>
</comment>
<evidence type="ECO:0000313" key="2">
    <source>
        <dbReference type="EMBL" id="ORA90413.1"/>
    </source>
</evidence>
<dbReference type="AlphaFoldDB" id="A0A1E3SDJ9"/>
<evidence type="ECO:0000256" key="1">
    <source>
        <dbReference type="SAM" id="MobiDB-lite"/>
    </source>
</evidence>
<name>A0A1E3SDJ9_MYCIE</name>
<reference evidence="2 3" key="1">
    <citation type="submission" date="2017-02" db="EMBL/GenBank/DDBJ databases">
        <title>The new phylogeny of genus Mycobacterium.</title>
        <authorList>
            <person name="Tortoli E."/>
            <person name="Trovato A."/>
            <person name="Cirillo D.M."/>
        </authorList>
    </citation>
    <scope>NUCLEOTIDE SEQUENCE [LARGE SCALE GENOMIC DNA]</scope>
    <source>
        <strain evidence="2 3">DSM 44049</strain>
    </source>
</reference>
<proteinExistence type="predicted"/>
<keyword evidence="3" id="KW-1185">Reference proteome</keyword>
<protein>
    <submittedName>
        <fullName evidence="2">Uncharacterized protein</fullName>
    </submittedName>
</protein>
<sequence>MGYAKVSGAGATLFVMAIKVRMTSDEPSLIFGDRDRLEVAAGGVLKISKADGKTLYINPTRWATAEETPGPAAMPVVGDPEPAPEDHAF</sequence>
<gene>
    <name evidence="2" type="ORF">BST27_29735</name>
</gene>
<evidence type="ECO:0000313" key="3">
    <source>
        <dbReference type="Proteomes" id="UP000192739"/>
    </source>
</evidence>
<accession>A0A1E3SDJ9</accession>
<dbReference type="EMBL" id="MVHT01000170">
    <property type="protein sequence ID" value="ORA90413.1"/>
    <property type="molecule type" value="Genomic_DNA"/>
</dbReference>
<organism evidence="2 3">
    <name type="scientific">Mycobacterium intermedium</name>
    <dbReference type="NCBI Taxonomy" id="28445"/>
    <lineage>
        <taxon>Bacteria</taxon>
        <taxon>Bacillati</taxon>
        <taxon>Actinomycetota</taxon>
        <taxon>Actinomycetes</taxon>
        <taxon>Mycobacteriales</taxon>
        <taxon>Mycobacteriaceae</taxon>
        <taxon>Mycobacterium</taxon>
        <taxon>Mycobacterium simiae complex</taxon>
    </lineage>
</organism>